<evidence type="ECO:0000259" key="1">
    <source>
        <dbReference type="Pfam" id="PF12320"/>
    </source>
</evidence>
<comment type="caution">
    <text evidence="2">The sequence shown here is derived from an EMBL/GenBank/DDBJ whole genome shotgun (WGS) entry which is preliminary data.</text>
</comment>
<dbReference type="InterPro" id="IPR026843">
    <property type="entry name" value="SbcD_C"/>
</dbReference>
<reference evidence="2" key="1">
    <citation type="submission" date="2019-08" db="EMBL/GenBank/DDBJ databases">
        <authorList>
            <person name="Kucharzyk K."/>
            <person name="Murdoch R.W."/>
            <person name="Higgins S."/>
            <person name="Loffler F."/>
        </authorList>
    </citation>
    <scope>NUCLEOTIDE SEQUENCE</scope>
</reference>
<accession>A0A645D6F9</accession>
<organism evidence="2">
    <name type="scientific">bioreactor metagenome</name>
    <dbReference type="NCBI Taxonomy" id="1076179"/>
    <lineage>
        <taxon>unclassified sequences</taxon>
        <taxon>metagenomes</taxon>
        <taxon>ecological metagenomes</taxon>
    </lineage>
</organism>
<proteinExistence type="predicted"/>
<protein>
    <recommendedName>
        <fullName evidence="1">Nuclease SbcCD subunit D C-terminal domain-containing protein</fullName>
    </recommendedName>
</protein>
<dbReference type="AlphaFoldDB" id="A0A645D6F9"/>
<evidence type="ECO:0000313" key="2">
    <source>
        <dbReference type="EMBL" id="MPM84924.1"/>
    </source>
</evidence>
<dbReference type="EMBL" id="VSSQ01033359">
    <property type="protein sequence ID" value="MPM84924.1"/>
    <property type="molecule type" value="Genomic_DNA"/>
</dbReference>
<feature type="domain" description="Nuclease SbcCD subunit D C-terminal" evidence="1">
    <location>
        <begin position="36"/>
        <end position="122"/>
    </location>
</feature>
<name>A0A645D6F9_9ZZZZ</name>
<dbReference type="Pfam" id="PF12320">
    <property type="entry name" value="SbcD_C"/>
    <property type="match status" value="1"/>
</dbReference>
<sequence length="149" mass="16902">MKYSFNEVNQTKGVHIVDLNAAGAISVETVSFAPIHDLACLRGTFEDLLKNPRQELAPHFLQVTLEDEHPVLDAKYRLEQVYPHILHLEYARLQKISTDNIEPGKHQKLGVKELFTSFFEQVSERSLTEAETTILTAAIDEAAQTERRS</sequence>
<gene>
    <name evidence="2" type="ORF">SDC9_132000</name>
</gene>